<name>A0A097KN85_9CHLO</name>
<sequence>MDNQTLCIYDQYISYLKAEKKNPQDKLEKHRILPAHANGTYDSCNVVLCTFKQHTLAHFYRYLSLKQKGDLIAYTFMCNQTEKGRLLMAAYAGRIGGTATNKKNKANKEFFYSVE</sequence>
<keyword evidence="1" id="KW-0150">Chloroplast</keyword>
<proteinExistence type="predicted"/>
<gene>
    <name evidence="1" type="primary">orf115</name>
</gene>
<organism evidence="1">
    <name type="scientific">Pleurastrosarcina brevispinosa</name>
    <dbReference type="NCBI Taxonomy" id="163096"/>
    <lineage>
        <taxon>Eukaryota</taxon>
        <taxon>Viridiplantae</taxon>
        <taxon>Chlorophyta</taxon>
        <taxon>core chlorophytes</taxon>
        <taxon>Trebouxiophyceae</taxon>
        <taxon>Trebouxiophyceae incertae sedis</taxon>
        <taxon>Pleurastrosarcina</taxon>
    </lineage>
</organism>
<keyword evidence="1" id="KW-0540">Nuclease</keyword>
<evidence type="ECO:0000313" key="1">
    <source>
        <dbReference type="EMBL" id="AIT94640.1"/>
    </source>
</evidence>
<dbReference type="GO" id="GO:0004519">
    <property type="term" value="F:endonuclease activity"/>
    <property type="evidence" value="ECO:0007669"/>
    <property type="project" value="UniProtKB-KW"/>
</dbReference>
<keyword evidence="1" id="KW-0934">Plastid</keyword>
<geneLocation type="chloroplast" evidence="1"/>
<dbReference type="EMBL" id="KM462875">
    <property type="protein sequence ID" value="AIT94644.1"/>
    <property type="molecule type" value="Genomic_DNA"/>
</dbReference>
<reference evidence="1" key="1">
    <citation type="journal article" date="2014" name="BMC Evol. Biol.">
        <title>Chloroplast phylogenomic analysis resolves deep-level relationships within the green algal class Trebouxiophyceae.</title>
        <authorList>
            <person name="Lemieux C."/>
            <person name="Otis C."/>
            <person name="Turmel M."/>
        </authorList>
    </citation>
    <scope>NUCLEOTIDE SEQUENCE</scope>
</reference>
<accession>A0A097KN85</accession>
<dbReference type="AlphaFoldDB" id="A0A097KN85"/>
<keyword evidence="1" id="KW-0378">Hydrolase</keyword>
<dbReference type="EMBL" id="KM462875">
    <property type="protein sequence ID" value="AIT94640.1"/>
    <property type="molecule type" value="Genomic_DNA"/>
</dbReference>
<protein>
    <submittedName>
        <fullName evidence="1">Putative HNH homing endonuclease</fullName>
    </submittedName>
</protein>
<keyword evidence="1" id="KW-0255">Endonuclease</keyword>